<accession>A0A9D1RU58</accession>
<comment type="similarity">
    <text evidence="1">Belongs to the isochorismatase family.</text>
</comment>
<dbReference type="Proteomes" id="UP000824192">
    <property type="component" value="Unassembled WGS sequence"/>
</dbReference>
<sequence length="182" mass="19824">MKQLLLVVDYQVDFVDGALGFAGAEGLDGPIAQRIAQARADGWDVAFTMDTHNAGYLDTQEGRKLPVPHCLLNSDGWQLYGQTGKAICKETDMVVCKPTFPSLWLGNWLKQQGYDTVELCGLVSHICVLSNAVMAKAALPEAEIVVDAQLTASYDPVLHQKALDVLEGLQVTVLHRDRADSI</sequence>
<dbReference type="CDD" id="cd00431">
    <property type="entry name" value="cysteine_hydrolases"/>
    <property type="match status" value="1"/>
</dbReference>
<dbReference type="Gene3D" id="3.40.50.850">
    <property type="entry name" value="Isochorismatase-like"/>
    <property type="match status" value="1"/>
</dbReference>
<dbReference type="InterPro" id="IPR000868">
    <property type="entry name" value="Isochorismatase-like_dom"/>
</dbReference>
<evidence type="ECO:0000256" key="2">
    <source>
        <dbReference type="ARBA" id="ARBA00022801"/>
    </source>
</evidence>
<comment type="caution">
    <text evidence="4">The sequence shown here is derived from an EMBL/GenBank/DDBJ whole genome shotgun (WGS) entry which is preliminary data.</text>
</comment>
<dbReference type="Pfam" id="PF00857">
    <property type="entry name" value="Isochorismatase"/>
    <property type="match status" value="1"/>
</dbReference>
<gene>
    <name evidence="4" type="ORF">H9868_04490</name>
</gene>
<name>A0A9D1RU58_9FIRM</name>
<organism evidence="4 5">
    <name type="scientific">Candidatus Flavonifractor merdipullorum</name>
    <dbReference type="NCBI Taxonomy" id="2838590"/>
    <lineage>
        <taxon>Bacteria</taxon>
        <taxon>Bacillati</taxon>
        <taxon>Bacillota</taxon>
        <taxon>Clostridia</taxon>
        <taxon>Eubacteriales</taxon>
        <taxon>Oscillospiraceae</taxon>
        <taxon>Flavonifractor</taxon>
    </lineage>
</organism>
<evidence type="ECO:0000256" key="1">
    <source>
        <dbReference type="ARBA" id="ARBA00006336"/>
    </source>
</evidence>
<dbReference type="InterPro" id="IPR050272">
    <property type="entry name" value="Isochorismatase-like_hydrls"/>
</dbReference>
<dbReference type="InterPro" id="IPR036380">
    <property type="entry name" value="Isochorismatase-like_sf"/>
</dbReference>
<evidence type="ECO:0000313" key="5">
    <source>
        <dbReference type="Proteomes" id="UP000824192"/>
    </source>
</evidence>
<evidence type="ECO:0000313" key="4">
    <source>
        <dbReference type="EMBL" id="HIW93782.1"/>
    </source>
</evidence>
<dbReference type="AlphaFoldDB" id="A0A9D1RU58"/>
<evidence type="ECO:0000259" key="3">
    <source>
        <dbReference type="Pfam" id="PF00857"/>
    </source>
</evidence>
<protein>
    <submittedName>
        <fullName evidence="4">Cysteine hydrolase</fullName>
    </submittedName>
</protein>
<reference evidence="4" key="1">
    <citation type="journal article" date="2021" name="PeerJ">
        <title>Extensive microbial diversity within the chicken gut microbiome revealed by metagenomics and culture.</title>
        <authorList>
            <person name="Gilroy R."/>
            <person name="Ravi A."/>
            <person name="Getino M."/>
            <person name="Pursley I."/>
            <person name="Horton D.L."/>
            <person name="Alikhan N.F."/>
            <person name="Baker D."/>
            <person name="Gharbi K."/>
            <person name="Hall N."/>
            <person name="Watson M."/>
            <person name="Adriaenssens E.M."/>
            <person name="Foster-Nyarko E."/>
            <person name="Jarju S."/>
            <person name="Secka A."/>
            <person name="Antonio M."/>
            <person name="Oren A."/>
            <person name="Chaudhuri R.R."/>
            <person name="La Ragione R."/>
            <person name="Hildebrand F."/>
            <person name="Pallen M.J."/>
        </authorList>
    </citation>
    <scope>NUCLEOTIDE SEQUENCE</scope>
    <source>
        <strain evidence="4">ChiGjej6B6-1540</strain>
    </source>
</reference>
<dbReference type="PANTHER" id="PTHR43540">
    <property type="entry name" value="PEROXYUREIDOACRYLATE/UREIDOACRYLATE AMIDOHYDROLASE-RELATED"/>
    <property type="match status" value="1"/>
</dbReference>
<dbReference type="SUPFAM" id="SSF52499">
    <property type="entry name" value="Isochorismatase-like hydrolases"/>
    <property type="match status" value="1"/>
</dbReference>
<dbReference type="PANTHER" id="PTHR43540:SF6">
    <property type="entry name" value="ISOCHORISMATASE-LIKE DOMAIN-CONTAINING PROTEIN"/>
    <property type="match status" value="1"/>
</dbReference>
<feature type="domain" description="Isochorismatase-like" evidence="3">
    <location>
        <begin position="4"/>
        <end position="174"/>
    </location>
</feature>
<proteinExistence type="inferred from homology"/>
<dbReference type="GO" id="GO:0016787">
    <property type="term" value="F:hydrolase activity"/>
    <property type="evidence" value="ECO:0007669"/>
    <property type="project" value="UniProtKB-KW"/>
</dbReference>
<dbReference type="EMBL" id="DXGA01000098">
    <property type="protein sequence ID" value="HIW93782.1"/>
    <property type="molecule type" value="Genomic_DNA"/>
</dbReference>
<reference evidence="4" key="2">
    <citation type="submission" date="2021-04" db="EMBL/GenBank/DDBJ databases">
        <authorList>
            <person name="Gilroy R."/>
        </authorList>
    </citation>
    <scope>NUCLEOTIDE SEQUENCE</scope>
    <source>
        <strain evidence="4">ChiGjej6B6-1540</strain>
    </source>
</reference>
<keyword evidence="2 4" id="KW-0378">Hydrolase</keyword>